<gene>
    <name evidence="2" type="ORF">BER1_2115</name>
    <name evidence="3" type="ORF">BER2_2077</name>
</gene>
<dbReference type="InterPro" id="IPR011761">
    <property type="entry name" value="ATP-grasp"/>
</dbReference>
<dbReference type="EMBL" id="CAADIH010000042">
    <property type="protein sequence ID" value="VFR52335.1"/>
    <property type="molecule type" value="Genomic_DNA"/>
</dbReference>
<dbReference type="Pfam" id="PF21360">
    <property type="entry name" value="PylC-like_N"/>
    <property type="match status" value="1"/>
</dbReference>
<evidence type="ECO:0000259" key="1">
    <source>
        <dbReference type="PROSITE" id="PS50975"/>
    </source>
</evidence>
<feature type="domain" description="ATP-grasp" evidence="1">
    <location>
        <begin position="134"/>
        <end position="311"/>
    </location>
</feature>
<dbReference type="SUPFAM" id="SSF56059">
    <property type="entry name" value="Glutathione synthetase ATP-binding domain-like"/>
    <property type="match status" value="1"/>
</dbReference>
<reference evidence="2" key="1">
    <citation type="submission" date="2019-03" db="EMBL/GenBank/DDBJ databases">
        <authorList>
            <person name="Danneels B."/>
        </authorList>
    </citation>
    <scope>NUCLEOTIDE SEQUENCE</scope>
</reference>
<dbReference type="Gene3D" id="3.30.470.20">
    <property type="entry name" value="ATP-grasp fold, B domain"/>
    <property type="match status" value="1"/>
</dbReference>
<dbReference type="AlphaFoldDB" id="A0A484QCH3"/>
<dbReference type="GO" id="GO:0046872">
    <property type="term" value="F:metal ion binding"/>
    <property type="evidence" value="ECO:0007669"/>
    <property type="project" value="InterPro"/>
</dbReference>
<evidence type="ECO:0000313" key="2">
    <source>
        <dbReference type="EMBL" id="VFR35446.1"/>
    </source>
</evidence>
<dbReference type="EMBL" id="CAADIE010000003">
    <property type="protein sequence ID" value="VFR35446.1"/>
    <property type="molecule type" value="Genomic_DNA"/>
</dbReference>
<dbReference type="PROSITE" id="PS50975">
    <property type="entry name" value="ATP_GRASP"/>
    <property type="match status" value="1"/>
</dbReference>
<proteinExistence type="predicted"/>
<accession>A0A484QCH3</accession>
<protein>
    <submittedName>
        <fullName evidence="2">ATP-grasp enzyme-like protein</fullName>
    </submittedName>
</protein>
<name>A0A484QCH3_9ZZZZ</name>
<dbReference type="InterPro" id="IPR048764">
    <property type="entry name" value="PylC_N"/>
</dbReference>
<dbReference type="GO" id="GO:0005524">
    <property type="term" value="F:ATP binding"/>
    <property type="evidence" value="ECO:0007669"/>
    <property type="project" value="InterPro"/>
</dbReference>
<dbReference type="Pfam" id="PF15632">
    <property type="entry name" value="ATPgrasp_Ter"/>
    <property type="match status" value="1"/>
</dbReference>
<evidence type="ECO:0000313" key="3">
    <source>
        <dbReference type="EMBL" id="VFR52335.1"/>
    </source>
</evidence>
<dbReference type="Gene3D" id="3.40.50.20">
    <property type="match status" value="1"/>
</dbReference>
<sequence length="341" mass="37675">MTDLPHVRPRARPPVIAVTGVGAIIGQGIVKSLRVDPRGARVIGIDLSDQSPAPRWVDAFEKKPADVPETDPAYLEFWTRIVRKHGIELILPGLEIDVTFLDAHRSHFSQLGVRLALNTPELIAQTMDKWEFSQRLTDIGYIGIPSMLPPEHWAQALDTLGPAPILMKPRRGNGSRGIVTLHDETDYAYWRAKTRTPCLLQRIVGTADSEYTVGVFGLGDGSYLGPLLFQRRLSATGNTLMARVVPTHPALEAAVTTLCRHFSPLGPTNLQFRLESENAYLLEINPRFSSSNSLRTAFGFNEAAMALDFYLEGVVPPAPVPREGVAWRYTEDFIHHAGTGL</sequence>
<organism evidence="2">
    <name type="scientific">plant metagenome</name>
    <dbReference type="NCBI Taxonomy" id="1297885"/>
    <lineage>
        <taxon>unclassified sequences</taxon>
        <taxon>metagenomes</taxon>
        <taxon>organismal metagenomes</taxon>
    </lineage>
</organism>